<keyword evidence="3" id="KW-1185">Reference proteome</keyword>
<dbReference type="Gene3D" id="3.40.50.150">
    <property type="entry name" value="Vaccinia Virus protein VP39"/>
    <property type="match status" value="1"/>
</dbReference>
<feature type="domain" description="Methyltransferase FkbM" evidence="1">
    <location>
        <begin position="57"/>
        <end position="212"/>
    </location>
</feature>
<organism evidence="2 3">
    <name type="scientific">Magallana gigas</name>
    <name type="common">Pacific oyster</name>
    <name type="synonym">Crassostrea gigas</name>
    <dbReference type="NCBI Taxonomy" id="29159"/>
    <lineage>
        <taxon>Eukaryota</taxon>
        <taxon>Metazoa</taxon>
        <taxon>Spiralia</taxon>
        <taxon>Lophotrochozoa</taxon>
        <taxon>Mollusca</taxon>
        <taxon>Bivalvia</taxon>
        <taxon>Autobranchia</taxon>
        <taxon>Pteriomorphia</taxon>
        <taxon>Ostreida</taxon>
        <taxon>Ostreoidea</taxon>
        <taxon>Ostreidae</taxon>
        <taxon>Magallana</taxon>
    </lineage>
</organism>
<dbReference type="InterPro" id="IPR052514">
    <property type="entry name" value="SAM-dependent_MTase"/>
</dbReference>
<proteinExistence type="predicted"/>
<evidence type="ECO:0000313" key="2">
    <source>
        <dbReference type="EnsemblMetazoa" id="G11551.1:cds"/>
    </source>
</evidence>
<dbReference type="EnsemblMetazoa" id="G11551.2">
    <property type="protein sequence ID" value="G11551.2:cds"/>
    <property type="gene ID" value="G11551"/>
</dbReference>
<dbReference type="NCBIfam" id="TIGR01444">
    <property type="entry name" value="fkbM_fam"/>
    <property type="match status" value="1"/>
</dbReference>
<evidence type="ECO:0000313" key="3">
    <source>
        <dbReference type="Proteomes" id="UP000005408"/>
    </source>
</evidence>
<accession>A0A8W8HXI8</accession>
<evidence type="ECO:0000259" key="1">
    <source>
        <dbReference type="Pfam" id="PF05050"/>
    </source>
</evidence>
<dbReference type="InterPro" id="IPR029063">
    <property type="entry name" value="SAM-dependent_MTases_sf"/>
</dbReference>
<dbReference type="Proteomes" id="UP000005408">
    <property type="component" value="Unassembled WGS sequence"/>
</dbReference>
<dbReference type="PANTHER" id="PTHR34203:SF13">
    <property type="entry name" value="EXPRESSED PROTEIN"/>
    <property type="match status" value="1"/>
</dbReference>
<dbReference type="Pfam" id="PF05050">
    <property type="entry name" value="Methyltransf_21"/>
    <property type="match status" value="1"/>
</dbReference>
<reference evidence="2" key="1">
    <citation type="submission" date="2022-08" db="UniProtKB">
        <authorList>
            <consortium name="EnsemblMetazoa"/>
        </authorList>
    </citation>
    <scope>IDENTIFICATION</scope>
    <source>
        <strain evidence="2">05x7-T-G4-1.051#20</strain>
    </source>
</reference>
<dbReference type="SUPFAM" id="SSF53335">
    <property type="entry name" value="S-adenosyl-L-methionine-dependent methyltransferases"/>
    <property type="match status" value="1"/>
</dbReference>
<protein>
    <recommendedName>
        <fullName evidence="1">Methyltransferase FkbM domain-containing protein</fullName>
    </recommendedName>
</protein>
<dbReference type="PANTHER" id="PTHR34203">
    <property type="entry name" value="METHYLTRANSFERASE, FKBM FAMILY PROTEIN"/>
    <property type="match status" value="1"/>
</dbReference>
<dbReference type="AlphaFoldDB" id="A0A8W8HXI8"/>
<dbReference type="EnsemblMetazoa" id="G11551.1">
    <property type="protein sequence ID" value="G11551.1:cds"/>
    <property type="gene ID" value="G11551"/>
</dbReference>
<dbReference type="InterPro" id="IPR006342">
    <property type="entry name" value="FkbM_mtfrase"/>
</dbReference>
<sequence>MFLYSKFQDRLVSGLIINTGEWKPILSKAILDVLARNHDMLFIDIGGGLGMLSLDVRKKGFDVLLVDPSVSNVQRFCASVKLNGVLDSVSIVLNPLSSRHEHVQMVAEDDRISEWFVADNNPLKVAQTNSSRYITKDNVKAATLDDLLYLPELNSDRDLVLHLDTAGYDIHILRGGESFFEIKRIKAIFMDWTYNSDSEYSGDIIKFMMVREFRPFDLNFRISLIEKPQSQWPDTLVWMHGSYKT</sequence>
<name>A0A8W8HXI8_MAGGI</name>